<dbReference type="Gene3D" id="3.40.720.10">
    <property type="entry name" value="Alkaline Phosphatase, subunit A"/>
    <property type="match status" value="1"/>
</dbReference>
<dbReference type="EMBL" id="LQYT01000135">
    <property type="protein sequence ID" value="KYD08758.1"/>
    <property type="molecule type" value="Genomic_DNA"/>
</dbReference>
<dbReference type="SUPFAM" id="SSF53649">
    <property type="entry name" value="Alkaline phosphatase-like"/>
    <property type="match status" value="1"/>
</dbReference>
<protein>
    <submittedName>
        <fullName evidence="1">Uncharacterized protein</fullName>
    </submittedName>
</protein>
<dbReference type="InterPro" id="IPR017850">
    <property type="entry name" value="Alkaline_phosphatase_core_sf"/>
</dbReference>
<dbReference type="AlphaFoldDB" id="A0A150L8U4"/>
<name>A0A150L8U4_9BACI</name>
<evidence type="ECO:0000313" key="1">
    <source>
        <dbReference type="EMBL" id="KYD08758.1"/>
    </source>
</evidence>
<organism evidence="1 2">
    <name type="scientific">Caldibacillus debilis</name>
    <dbReference type="NCBI Taxonomy" id="301148"/>
    <lineage>
        <taxon>Bacteria</taxon>
        <taxon>Bacillati</taxon>
        <taxon>Bacillota</taxon>
        <taxon>Bacilli</taxon>
        <taxon>Bacillales</taxon>
        <taxon>Bacillaceae</taxon>
        <taxon>Caldibacillus</taxon>
    </lineage>
</organism>
<dbReference type="InterPro" id="IPR014060">
    <property type="entry name" value="PglZ"/>
</dbReference>
<dbReference type="Proteomes" id="UP000075683">
    <property type="component" value="Unassembled WGS sequence"/>
</dbReference>
<proteinExistence type="predicted"/>
<sequence length="851" mass="101201">MDIIAELLNEFEKHRRDASRAVIFWFDDTPDREVITIQQALEENGIHWWELTKDNYFQTKYKIEIADPQSDYLVYARFPKPSEHENPILDLTLYATEFRTDEIALFMNEFGINQDNLYIREFIEKNRIFFNSQRRREKLKKYLPSDPTVPQLLKSMAAVLICSPSIELPIIVRTLLFKGLDETQNPAYQQLEKFLDVEHFWQEIWNYFGLQENEPGNNRLKTLFENLVYQHLISEIKDEIKESLNLPYKSTLPNTCRVFLEDCFAVSDPELLENYLQELEVEWGIGSWVNQYAVEDIGYCTTFKCIESYIIHKCIEALKNDTLDREKWNSLIEWRIKSSYWAKREPFKSLYRLLQSGILLHMYEEQVNQMPDPRNPEEWFEQYRTFYYKVDQAFRHFMTAREQINLNDLLNDYIESVIKWYENVYLRKIAKHTDRFLDEVWKDNWPIEGVLQQNNFFQQKIRPLLSKSNERIFVIISDALRYEAGEELANRLSQRVNGSVNLSAMQACLPTYTQLGMACLLPGNTLSLDDDKTVRVNHMSARGMENRERILQQYTDVKVFTYKQWKDMTVRELSEQLKGKRLIYLYHNRIDSIGDQYKTEYQTFEAVNETIHELERWVDQLVRSFQAKRIFITSDHGFLFQLQKIEGDIKTVAVFGDIIDQNRRFAIGRNLSVPVGTVKISLDYLGLDQEAVIAKGLNRLMTQGGGLQFIHGGAMPQEAIVPCIEYREIFGKNRKEEERVDIRVAMREKVLTNYKVKVTFFQEQKAYDERLPREVRMAFYKENKRISNEVTILFDKTGDPQYRHVEVYFTLIEKPYDIGEHCVLKIEDITDNKPEKYREEIFELRLYDVLY</sequence>
<dbReference type="OrthoDB" id="9769734at2"/>
<dbReference type="PATRIC" id="fig|301148.3.peg.2084"/>
<dbReference type="Pfam" id="PF08665">
    <property type="entry name" value="PglZ"/>
    <property type="match status" value="1"/>
</dbReference>
<gene>
    <name evidence="1" type="ORF">B4135_0440</name>
</gene>
<comment type="caution">
    <text evidence="1">The sequence shown here is derived from an EMBL/GenBank/DDBJ whole genome shotgun (WGS) entry which is preliminary data.</text>
</comment>
<reference evidence="1 2" key="1">
    <citation type="submission" date="2016-01" db="EMBL/GenBank/DDBJ databases">
        <title>Draft Genome Sequences of Seven Thermophilic Sporeformers Isolated from Foods.</title>
        <authorList>
            <person name="Berendsen E.M."/>
            <person name="Wells-Bennik M.H."/>
            <person name="Krawcyk A.O."/>
            <person name="De Jong A."/>
            <person name="Holsappel S."/>
            <person name="Eijlander R.T."/>
            <person name="Kuipers O.P."/>
        </authorList>
    </citation>
    <scope>NUCLEOTIDE SEQUENCE [LARGE SCALE GENOMIC DNA]</scope>
    <source>
        <strain evidence="1 2">B4135</strain>
    </source>
</reference>
<accession>A0A150L8U4</accession>
<dbReference type="STRING" id="301148.B4135_0440"/>
<dbReference type="RefSeq" id="WP_061570114.1">
    <property type="nucleotide sequence ID" value="NZ_LQYT01000135.1"/>
</dbReference>
<evidence type="ECO:0000313" key="2">
    <source>
        <dbReference type="Proteomes" id="UP000075683"/>
    </source>
</evidence>
<dbReference type="NCBIfam" id="TIGR02687">
    <property type="entry name" value="BREX-1 system phosphatase PglZ type A"/>
    <property type="match status" value="1"/>
</dbReference>